<dbReference type="PANTHER" id="PTHR13798">
    <property type="entry name" value="RNA BINDING MOTIF RBM PROTEIN -RELATED"/>
    <property type="match status" value="1"/>
</dbReference>
<evidence type="ECO:0000313" key="7">
    <source>
        <dbReference type="Proteomes" id="UP001633002"/>
    </source>
</evidence>
<dbReference type="GO" id="GO:0005654">
    <property type="term" value="C:nucleoplasm"/>
    <property type="evidence" value="ECO:0007669"/>
    <property type="project" value="UniProtKB-SubCell"/>
</dbReference>
<keyword evidence="2 4" id="KW-0694">RNA-binding</keyword>
<comment type="caution">
    <text evidence="6">The sequence shown here is derived from an EMBL/GenBank/DDBJ whole genome shotgun (WGS) entry which is preliminary data.</text>
</comment>
<keyword evidence="7" id="KW-1185">Reference proteome</keyword>
<evidence type="ECO:0000256" key="4">
    <source>
        <dbReference type="PROSITE-ProRule" id="PRU00176"/>
    </source>
</evidence>
<dbReference type="Proteomes" id="UP001633002">
    <property type="component" value="Unassembled WGS sequence"/>
</dbReference>
<proteinExistence type="predicted"/>
<feature type="domain" description="RRM" evidence="5">
    <location>
        <begin position="7"/>
        <end position="86"/>
    </location>
</feature>
<dbReference type="InterPro" id="IPR035979">
    <property type="entry name" value="RBD_domain_sf"/>
</dbReference>
<dbReference type="AlphaFoldDB" id="A0ABD3ICI9"/>
<keyword evidence="3" id="KW-0539">Nucleus</keyword>
<protein>
    <recommendedName>
        <fullName evidence="5">RRM domain-containing protein</fullName>
    </recommendedName>
</protein>
<dbReference type="Pfam" id="PF00076">
    <property type="entry name" value="RRM_1"/>
    <property type="match status" value="1"/>
</dbReference>
<dbReference type="InterPro" id="IPR012677">
    <property type="entry name" value="Nucleotide-bd_a/b_plait_sf"/>
</dbReference>
<organism evidence="6 7">
    <name type="scientific">Riccia sorocarpa</name>
    <dbReference type="NCBI Taxonomy" id="122646"/>
    <lineage>
        <taxon>Eukaryota</taxon>
        <taxon>Viridiplantae</taxon>
        <taxon>Streptophyta</taxon>
        <taxon>Embryophyta</taxon>
        <taxon>Marchantiophyta</taxon>
        <taxon>Marchantiopsida</taxon>
        <taxon>Marchantiidae</taxon>
        <taxon>Marchantiales</taxon>
        <taxon>Ricciaceae</taxon>
        <taxon>Riccia</taxon>
    </lineage>
</organism>
<dbReference type="EMBL" id="JBJQOH010000001">
    <property type="protein sequence ID" value="KAL3699987.1"/>
    <property type="molecule type" value="Genomic_DNA"/>
</dbReference>
<dbReference type="GO" id="GO:0003723">
    <property type="term" value="F:RNA binding"/>
    <property type="evidence" value="ECO:0007669"/>
    <property type="project" value="UniProtKB-UniRule"/>
</dbReference>
<dbReference type="InterPro" id="IPR052285">
    <property type="entry name" value="NEXT_complex_subunit"/>
</dbReference>
<name>A0ABD3ICI9_9MARC</name>
<evidence type="ECO:0000259" key="5">
    <source>
        <dbReference type="PROSITE" id="PS50102"/>
    </source>
</evidence>
<reference evidence="6 7" key="1">
    <citation type="submission" date="2024-09" db="EMBL/GenBank/DDBJ databases">
        <title>Chromosome-scale assembly of Riccia sorocarpa.</title>
        <authorList>
            <person name="Paukszto L."/>
        </authorList>
    </citation>
    <scope>NUCLEOTIDE SEQUENCE [LARGE SCALE GENOMIC DNA]</scope>
    <source>
        <strain evidence="6">LP-2024</strain>
        <tissue evidence="6">Aerial parts of the thallus</tissue>
    </source>
</reference>
<dbReference type="InterPro" id="IPR000504">
    <property type="entry name" value="RRM_dom"/>
</dbReference>
<evidence type="ECO:0000256" key="3">
    <source>
        <dbReference type="ARBA" id="ARBA00023242"/>
    </source>
</evidence>
<gene>
    <name evidence="6" type="ORF">R1sor_018009</name>
</gene>
<dbReference type="SUPFAM" id="SSF54928">
    <property type="entry name" value="RNA-binding domain, RBD"/>
    <property type="match status" value="1"/>
</dbReference>
<accession>A0ABD3ICI9</accession>
<dbReference type="PANTHER" id="PTHR13798:SF11">
    <property type="entry name" value="RNA-BINDING PROTEIN 7-RELATED"/>
    <property type="match status" value="1"/>
</dbReference>
<comment type="subcellular location">
    <subcellularLocation>
        <location evidence="1">Nucleus</location>
        <location evidence="1">Nucleoplasm</location>
    </subcellularLocation>
</comment>
<evidence type="ECO:0000313" key="6">
    <source>
        <dbReference type="EMBL" id="KAL3699987.1"/>
    </source>
</evidence>
<evidence type="ECO:0000256" key="1">
    <source>
        <dbReference type="ARBA" id="ARBA00004642"/>
    </source>
</evidence>
<dbReference type="Gene3D" id="3.30.70.330">
    <property type="match status" value="1"/>
</dbReference>
<dbReference type="SMART" id="SM00360">
    <property type="entry name" value="RRM"/>
    <property type="match status" value="1"/>
</dbReference>
<evidence type="ECO:0000256" key="2">
    <source>
        <dbReference type="ARBA" id="ARBA00022884"/>
    </source>
</evidence>
<sequence>MPANNQATLYIGNLDERVDERLVYEIMIQAGPVLRIYIPRDKESKRHKGYGFAEYESAESAQYALNLFSGLVSFYNRPVHFGIASGGEKKFSQGFEVGNLEQTTIGGEKASSVGLEPERLISRLPTLRKQRPLLMESEDSGQITPSAGREVQSYRPLSCSHTSNSQHGSYTVAGYGDQEMMKTENFLTSPSHAHYYSAHLAYLSQRANLIGHAYAQPTSFAR</sequence>
<dbReference type="PROSITE" id="PS50102">
    <property type="entry name" value="RRM"/>
    <property type="match status" value="1"/>
</dbReference>